<dbReference type="PANTHER" id="PTHR46600">
    <property type="entry name" value="THAP DOMAIN-CONTAINING"/>
    <property type="match status" value="1"/>
</dbReference>
<keyword evidence="3" id="KW-0862">Zinc</keyword>
<dbReference type="PROSITE" id="PS50950">
    <property type="entry name" value="ZF_THAP"/>
    <property type="match status" value="1"/>
</dbReference>
<dbReference type="GO" id="GO:0008270">
    <property type="term" value="F:zinc ion binding"/>
    <property type="evidence" value="ECO:0007669"/>
    <property type="project" value="UniProtKB-KW"/>
</dbReference>
<gene>
    <name evidence="7" type="ORF">ALC60_10773</name>
</gene>
<organism evidence="7 8">
    <name type="scientific">Mycetomoellerius zeteki</name>
    <dbReference type="NCBI Taxonomy" id="64791"/>
    <lineage>
        <taxon>Eukaryota</taxon>
        <taxon>Metazoa</taxon>
        <taxon>Ecdysozoa</taxon>
        <taxon>Arthropoda</taxon>
        <taxon>Hexapoda</taxon>
        <taxon>Insecta</taxon>
        <taxon>Pterygota</taxon>
        <taxon>Neoptera</taxon>
        <taxon>Endopterygota</taxon>
        <taxon>Hymenoptera</taxon>
        <taxon>Apocrita</taxon>
        <taxon>Aculeata</taxon>
        <taxon>Formicoidea</taxon>
        <taxon>Formicidae</taxon>
        <taxon>Myrmicinae</taxon>
        <taxon>Mycetomoellerius</taxon>
    </lineage>
</organism>
<dbReference type="Pfam" id="PF05485">
    <property type="entry name" value="THAP"/>
    <property type="match status" value="1"/>
</dbReference>
<dbReference type="AlphaFoldDB" id="A0A151WQM7"/>
<feature type="domain" description="THAP-type" evidence="6">
    <location>
        <begin position="1"/>
        <end position="93"/>
    </location>
</feature>
<dbReference type="Proteomes" id="UP000075809">
    <property type="component" value="Unassembled WGS sequence"/>
</dbReference>
<dbReference type="SUPFAM" id="SSF57716">
    <property type="entry name" value="Glucocorticoid receptor-like (DNA-binding domain)"/>
    <property type="match status" value="1"/>
</dbReference>
<dbReference type="PANTHER" id="PTHR46600:SF11">
    <property type="entry name" value="THAP DOMAIN-CONTAINING PROTEIN 10"/>
    <property type="match status" value="1"/>
</dbReference>
<keyword evidence="8" id="KW-1185">Reference proteome</keyword>
<proteinExistence type="predicted"/>
<dbReference type="InterPro" id="IPR006612">
    <property type="entry name" value="THAP_Znf"/>
</dbReference>
<name>A0A151WQM7_9HYME</name>
<dbReference type="SMART" id="SM00980">
    <property type="entry name" value="THAP"/>
    <property type="match status" value="1"/>
</dbReference>
<sequence length="137" mass="16092">MPGCAVLNCKNRSRCLFEKEGIKFFYFPRDTYLNKKWLESCGRKPGDKELIAARICEIYFTSDCFEDKLTKPRSNVKPRMIRRLIQGSIPTLFLNLEKRREKKTYNYLTLSANNGDQEIERGEENSQNPPVDQLLYV</sequence>
<evidence type="ECO:0000256" key="5">
    <source>
        <dbReference type="PROSITE-ProRule" id="PRU00309"/>
    </source>
</evidence>
<evidence type="ECO:0000256" key="2">
    <source>
        <dbReference type="ARBA" id="ARBA00022771"/>
    </source>
</evidence>
<evidence type="ECO:0000256" key="4">
    <source>
        <dbReference type="ARBA" id="ARBA00023125"/>
    </source>
</evidence>
<evidence type="ECO:0000256" key="3">
    <source>
        <dbReference type="ARBA" id="ARBA00022833"/>
    </source>
</evidence>
<dbReference type="EMBL" id="KQ982824">
    <property type="protein sequence ID" value="KYQ50140.1"/>
    <property type="molecule type" value="Genomic_DNA"/>
</dbReference>
<keyword evidence="1" id="KW-0479">Metal-binding</keyword>
<evidence type="ECO:0000313" key="7">
    <source>
        <dbReference type="EMBL" id="KYQ50140.1"/>
    </source>
</evidence>
<dbReference type="GO" id="GO:0043565">
    <property type="term" value="F:sequence-specific DNA binding"/>
    <property type="evidence" value="ECO:0007669"/>
    <property type="project" value="InterPro"/>
</dbReference>
<dbReference type="SMART" id="SM00692">
    <property type="entry name" value="DM3"/>
    <property type="match status" value="1"/>
</dbReference>
<reference evidence="7 8" key="1">
    <citation type="submission" date="2015-09" db="EMBL/GenBank/DDBJ databases">
        <title>Trachymyrmex zeteki WGS genome.</title>
        <authorList>
            <person name="Nygaard S."/>
            <person name="Hu H."/>
            <person name="Boomsma J."/>
            <person name="Zhang G."/>
        </authorList>
    </citation>
    <scope>NUCLEOTIDE SEQUENCE [LARGE SCALE GENOMIC DNA]</scope>
    <source>
        <strain evidence="7">Tzet28-1</strain>
        <tissue evidence="7">Whole body</tissue>
    </source>
</reference>
<evidence type="ECO:0000313" key="8">
    <source>
        <dbReference type="Proteomes" id="UP000075809"/>
    </source>
</evidence>
<dbReference type="InterPro" id="IPR026516">
    <property type="entry name" value="THAP1/10"/>
</dbReference>
<accession>A0A151WQM7</accession>
<evidence type="ECO:0000256" key="1">
    <source>
        <dbReference type="ARBA" id="ARBA00022723"/>
    </source>
</evidence>
<keyword evidence="2 5" id="KW-0863">Zinc-finger</keyword>
<evidence type="ECO:0000259" key="6">
    <source>
        <dbReference type="PROSITE" id="PS50950"/>
    </source>
</evidence>
<protein>
    <recommendedName>
        <fullName evidence="6">THAP-type domain-containing protein</fullName>
    </recommendedName>
</protein>
<keyword evidence="4 5" id="KW-0238">DNA-binding</keyword>